<evidence type="ECO:0008006" key="3">
    <source>
        <dbReference type="Google" id="ProtNLM"/>
    </source>
</evidence>
<proteinExistence type="predicted"/>
<evidence type="ECO:0000313" key="2">
    <source>
        <dbReference type="Proteomes" id="UP001497602"/>
    </source>
</evidence>
<dbReference type="Proteomes" id="UP001497602">
    <property type="component" value="Unassembled WGS sequence"/>
</dbReference>
<reference evidence="1 2" key="1">
    <citation type="submission" date="2024-05" db="EMBL/GenBank/DDBJ databases">
        <authorList>
            <person name="Duchaud E."/>
        </authorList>
    </citation>
    <scope>NUCLEOTIDE SEQUENCE [LARGE SCALE GENOMIC DNA]</scope>
    <source>
        <strain evidence="1">Ena-SAMPLE-TAB-13-05-2024-13:56:06:370-140305</strain>
    </source>
</reference>
<name>A0ABM9PQR1_9FLAO</name>
<dbReference type="RefSeq" id="WP_348703449.1">
    <property type="nucleotide sequence ID" value="NZ_CAXIYA010000011.1"/>
</dbReference>
<comment type="caution">
    <text evidence="1">The sequence shown here is derived from an EMBL/GenBank/DDBJ whole genome shotgun (WGS) entry which is preliminary data.</text>
</comment>
<keyword evidence="2" id="KW-1185">Reference proteome</keyword>
<dbReference type="PROSITE" id="PS51257">
    <property type="entry name" value="PROKAR_LIPOPROTEIN"/>
    <property type="match status" value="1"/>
</dbReference>
<gene>
    <name evidence="1" type="ORF">T190115A13A_60110</name>
</gene>
<dbReference type="EMBL" id="CAXJRC010000043">
    <property type="protein sequence ID" value="CAL2108115.1"/>
    <property type="molecule type" value="Genomic_DNA"/>
</dbReference>
<accession>A0ABM9PQR1</accession>
<protein>
    <recommendedName>
        <fullName evidence="3">Lipoprotein</fullName>
    </recommendedName>
</protein>
<sequence length="244" mass="28314">MKTKTIYILFILSLFSCSKEREVDVNILQNYIEDKSNLERDEVIACAASAKDLSDDTYIFFYPIPSATNIQYFETDGLNVDKNDFKKYHKVALEKQDVFNGYLGRFVKENKIETWCVVTYESAGKLHVSNPIKLKQITKPTEWTNSAIIDKSSALMPKFSWSDGRIKENAIYFEVITDEKNNLLSGTYTYDKWFQYYKLDNVVLNVTRDNPPKLINNNEYGFTMMGVSEDNWVNLVIQKSFIAN</sequence>
<organism evidence="1 2">
    <name type="scientific">Tenacibaculum vairaonense</name>
    <dbReference type="NCBI Taxonomy" id="3137860"/>
    <lineage>
        <taxon>Bacteria</taxon>
        <taxon>Pseudomonadati</taxon>
        <taxon>Bacteroidota</taxon>
        <taxon>Flavobacteriia</taxon>
        <taxon>Flavobacteriales</taxon>
        <taxon>Flavobacteriaceae</taxon>
        <taxon>Tenacibaculum</taxon>
    </lineage>
</organism>
<evidence type="ECO:0000313" key="1">
    <source>
        <dbReference type="EMBL" id="CAL2108115.1"/>
    </source>
</evidence>